<dbReference type="EMBL" id="MFPS01000006">
    <property type="protein sequence ID" value="OGH59783.1"/>
    <property type="molecule type" value="Genomic_DNA"/>
</dbReference>
<dbReference type="Proteomes" id="UP000177067">
    <property type="component" value="Unassembled WGS sequence"/>
</dbReference>
<sequence length="80" mass="8812">MRYIYGLIAIVLGVMFVIKSEWLVNNFGANAWAEEHLGTSGGSRLMYKLMGIAIIILTVMILSGMAQEIFLSVLGRTFGL</sequence>
<keyword evidence="1" id="KW-0472">Membrane</keyword>
<reference evidence="2 3" key="1">
    <citation type="journal article" date="2016" name="Nat. Commun.">
        <title>Thousands of microbial genomes shed light on interconnected biogeochemical processes in an aquifer system.</title>
        <authorList>
            <person name="Anantharaman K."/>
            <person name="Brown C.T."/>
            <person name="Hug L.A."/>
            <person name="Sharon I."/>
            <person name="Castelle C.J."/>
            <person name="Probst A.J."/>
            <person name="Thomas B.C."/>
            <person name="Singh A."/>
            <person name="Wilkins M.J."/>
            <person name="Karaoz U."/>
            <person name="Brodie E.L."/>
            <person name="Williams K.H."/>
            <person name="Hubbard S.S."/>
            <person name="Banfield J.F."/>
        </authorList>
    </citation>
    <scope>NUCLEOTIDE SEQUENCE [LARGE SCALE GENOMIC DNA]</scope>
</reference>
<keyword evidence="1" id="KW-1133">Transmembrane helix</keyword>
<name>A0A1F6LKE8_9BACT</name>
<evidence type="ECO:0000256" key="1">
    <source>
        <dbReference type="SAM" id="Phobius"/>
    </source>
</evidence>
<organism evidence="2 3">
    <name type="scientific">Candidatus Magasanikbacteria bacterium RIFCSPHIGHO2_01_FULL_33_34</name>
    <dbReference type="NCBI Taxonomy" id="1798671"/>
    <lineage>
        <taxon>Bacteria</taxon>
        <taxon>Candidatus Magasanikiibacteriota</taxon>
    </lineage>
</organism>
<gene>
    <name evidence="2" type="ORF">A2725_02080</name>
</gene>
<evidence type="ECO:0000313" key="3">
    <source>
        <dbReference type="Proteomes" id="UP000177067"/>
    </source>
</evidence>
<evidence type="ECO:0000313" key="2">
    <source>
        <dbReference type="EMBL" id="OGH59783.1"/>
    </source>
</evidence>
<protein>
    <submittedName>
        <fullName evidence="2">Uncharacterized protein</fullName>
    </submittedName>
</protein>
<feature type="transmembrane region" description="Helical" evidence="1">
    <location>
        <begin position="45"/>
        <end position="66"/>
    </location>
</feature>
<comment type="caution">
    <text evidence="2">The sequence shown here is derived from an EMBL/GenBank/DDBJ whole genome shotgun (WGS) entry which is preliminary data.</text>
</comment>
<dbReference type="AlphaFoldDB" id="A0A1F6LKE8"/>
<feature type="transmembrane region" description="Helical" evidence="1">
    <location>
        <begin position="7"/>
        <end position="25"/>
    </location>
</feature>
<accession>A0A1F6LKE8</accession>
<proteinExistence type="predicted"/>
<keyword evidence="1" id="KW-0812">Transmembrane</keyword>